<name>A0ABW7CEW1_9GAMM</name>
<feature type="region of interest" description="Disordered" evidence="1">
    <location>
        <begin position="461"/>
        <end position="499"/>
    </location>
</feature>
<sequence length="499" mass="54965">MKLHTLTDLEAAHDIDDGFEYVKNNPVLLNYSAAQGIIDTLSAGLSTGAVLANFPAAQPSRNVEKIRIKNNSLCILCPEYTRASANPQGEARFSRTPGVLFPGDEGEFEFSYRPTAYGINNGNAVFHLSFLVISADVNFTGLESYPSIHEIPMLRINFYSHRFSKLFIWDVTVNNETLEPVYASGLDPRGNDNVMTYMTYRGTENSREPSFGMAYNDVRAATINERNATGSTTLVFTPSAKRSGDPVRQLDNPGTGVWSEAAIRNFLRVCLHKYRAKTQVQTKSFAAISSLIGLLSTAKDIYSSISTRTDSRTYLTVSMKNLTGKNMFILRRKYSNSMRMDNGIVLDGETAVIPLAFSSFRPAEPELFIRIVEGNGEAIDLVLYFSDYGAGNSIKVSRVMQSGPALIQRDPAYSTTGSATNCVYSFVSPTRKHRVFIQPTIVTSHDSPTLDISLVMVENRPEFTPPGEQIPGNELPPPVEDGGGAQIPDPIFPQPRFAD</sequence>
<keyword evidence="3" id="KW-1185">Reference proteome</keyword>
<comment type="caution">
    <text evidence="2">The sequence shown here is derived from an EMBL/GenBank/DDBJ whole genome shotgun (WGS) entry which is preliminary data.</text>
</comment>
<dbReference type="Proteomes" id="UP001605250">
    <property type="component" value="Unassembled WGS sequence"/>
</dbReference>
<evidence type="ECO:0000313" key="3">
    <source>
        <dbReference type="Proteomes" id="UP001605250"/>
    </source>
</evidence>
<dbReference type="EMBL" id="JBGCUC010000001">
    <property type="protein sequence ID" value="MFG6074750.1"/>
    <property type="molecule type" value="Genomic_DNA"/>
</dbReference>
<organism evidence="2 3">
    <name type="scientific">Erwinia plantamica</name>
    <dbReference type="NCBI Taxonomy" id="3237104"/>
    <lineage>
        <taxon>Bacteria</taxon>
        <taxon>Pseudomonadati</taxon>
        <taxon>Pseudomonadota</taxon>
        <taxon>Gammaproteobacteria</taxon>
        <taxon>Enterobacterales</taxon>
        <taxon>Erwiniaceae</taxon>
        <taxon>Erwinia</taxon>
    </lineage>
</organism>
<accession>A0ABW7CEW1</accession>
<proteinExistence type="predicted"/>
<evidence type="ECO:0000256" key="1">
    <source>
        <dbReference type="SAM" id="MobiDB-lite"/>
    </source>
</evidence>
<reference evidence="2 3" key="1">
    <citation type="submission" date="2024-07" db="EMBL/GenBank/DDBJ databases">
        <title>Novel bacterial strain Erwinia sp. OPT-41 promoting growth of various crops.</title>
        <authorList>
            <person name="Egorshina A."/>
            <person name="Lukyantsev M.A."/>
            <person name="Golubev S.N."/>
            <person name="Muratova A.Y."/>
            <person name="Bulygina E.A."/>
        </authorList>
    </citation>
    <scope>NUCLEOTIDE SEQUENCE [LARGE SCALE GENOMIC DNA]</scope>
    <source>
        <strain evidence="2 3">OPT-41</strain>
    </source>
</reference>
<dbReference type="RefSeq" id="WP_394148012.1">
    <property type="nucleotide sequence ID" value="NZ_JBGCUC010000001.1"/>
</dbReference>
<protein>
    <submittedName>
        <fullName evidence="2">Uncharacterized protein</fullName>
    </submittedName>
</protein>
<evidence type="ECO:0000313" key="2">
    <source>
        <dbReference type="EMBL" id="MFG6074750.1"/>
    </source>
</evidence>
<gene>
    <name evidence="2" type="ORF">AB3U87_00040</name>
</gene>